<feature type="domain" description="Myb-like" evidence="8">
    <location>
        <begin position="74"/>
        <end position="125"/>
    </location>
</feature>
<feature type="compositionally biased region" description="Acidic residues" evidence="7">
    <location>
        <begin position="1"/>
        <end position="16"/>
    </location>
</feature>
<evidence type="ECO:0008006" key="12">
    <source>
        <dbReference type="Google" id="ProtNLM"/>
    </source>
</evidence>
<evidence type="ECO:0000256" key="5">
    <source>
        <dbReference type="ARBA" id="ARBA00023163"/>
    </source>
</evidence>
<dbReference type="SMART" id="SM00717">
    <property type="entry name" value="SANT"/>
    <property type="match status" value="3"/>
</dbReference>
<reference evidence="11" key="1">
    <citation type="journal article" date="2004" name="Nature">
        <title>Genome duplication in the teleost fish Tetraodon nigroviridis reveals the early vertebrate proto-karyotype.</title>
        <authorList>
            <person name="Jaillon O."/>
            <person name="Aury J.-M."/>
            <person name="Brunet F."/>
            <person name="Petit J.-L."/>
            <person name="Stange-Thomann N."/>
            <person name="Mauceli E."/>
            <person name="Bouneau L."/>
            <person name="Fischer C."/>
            <person name="Ozouf-Costaz C."/>
            <person name="Bernot A."/>
            <person name="Nicaud S."/>
            <person name="Jaffe D."/>
            <person name="Fisher S."/>
            <person name="Lutfalla G."/>
            <person name="Dossat C."/>
            <person name="Segurens B."/>
            <person name="Dasilva C."/>
            <person name="Salanoubat M."/>
            <person name="Levy M."/>
            <person name="Boudet N."/>
            <person name="Castellano S."/>
            <person name="Anthouard V."/>
            <person name="Jubin C."/>
            <person name="Castelli V."/>
            <person name="Katinka M."/>
            <person name="Vacherie B."/>
            <person name="Biemont C."/>
            <person name="Skalli Z."/>
            <person name="Cattolico L."/>
            <person name="Poulain J."/>
            <person name="De Berardinis V."/>
            <person name="Cruaud C."/>
            <person name="Duprat S."/>
            <person name="Brottier P."/>
            <person name="Coutanceau J.-P."/>
            <person name="Gouzy J."/>
            <person name="Parra G."/>
            <person name="Lardier G."/>
            <person name="Chapple C."/>
            <person name="McKernan K.J."/>
            <person name="McEwan P."/>
            <person name="Bosak S."/>
            <person name="Kellis M."/>
            <person name="Volff J.-N."/>
            <person name="Guigo R."/>
            <person name="Zody M.C."/>
            <person name="Mesirov J."/>
            <person name="Lindblad-Toh K."/>
            <person name="Birren B."/>
            <person name="Nusbaum C."/>
            <person name="Kahn D."/>
            <person name="Robinson-Rechavi M."/>
            <person name="Laudet V."/>
            <person name="Schachter V."/>
            <person name="Quetier F."/>
            <person name="Saurin W."/>
            <person name="Scarpelli C."/>
            <person name="Wincker P."/>
            <person name="Lander E.S."/>
            <person name="Weissenbach J."/>
            <person name="Roest Crollius H."/>
        </authorList>
    </citation>
    <scope>NUCLEOTIDE SEQUENCE [LARGE SCALE GENOMIC DNA]</scope>
</reference>
<feature type="domain" description="HTH myb-type" evidence="9">
    <location>
        <begin position="29"/>
        <end position="73"/>
    </location>
</feature>
<feature type="domain" description="Myb-like" evidence="8">
    <location>
        <begin position="29"/>
        <end position="73"/>
    </location>
</feature>
<feature type="domain" description="HTH myb-type" evidence="9">
    <location>
        <begin position="74"/>
        <end position="129"/>
    </location>
</feature>
<dbReference type="Gene3D" id="1.10.10.60">
    <property type="entry name" value="Homeodomain-like"/>
    <property type="match status" value="3"/>
</dbReference>
<name>H3C734_TETNG</name>
<dbReference type="InterPro" id="IPR017930">
    <property type="entry name" value="Myb_dom"/>
</dbReference>
<reference evidence="10" key="3">
    <citation type="submission" date="2025-09" db="UniProtKB">
        <authorList>
            <consortium name="Ensembl"/>
        </authorList>
    </citation>
    <scope>IDENTIFICATION</scope>
</reference>
<dbReference type="Pfam" id="PF00249">
    <property type="entry name" value="Myb_DNA-binding"/>
    <property type="match status" value="1"/>
</dbReference>
<dbReference type="GO" id="GO:0005634">
    <property type="term" value="C:nucleus"/>
    <property type="evidence" value="ECO:0007669"/>
    <property type="project" value="UniProtKB-SubCell"/>
</dbReference>
<dbReference type="InterPro" id="IPR009057">
    <property type="entry name" value="Homeodomain-like_sf"/>
</dbReference>
<dbReference type="GeneTree" id="ENSGT00940000156091"/>
<keyword evidence="11" id="KW-1185">Reference proteome</keyword>
<dbReference type="AlphaFoldDB" id="H3C734"/>
<evidence type="ECO:0000256" key="7">
    <source>
        <dbReference type="SAM" id="MobiDB-lite"/>
    </source>
</evidence>
<dbReference type="FunFam" id="1.10.10.60:FF:000016">
    <property type="entry name" value="Transcriptional activator Myb isoform A"/>
    <property type="match status" value="1"/>
</dbReference>
<dbReference type="GO" id="GO:0000978">
    <property type="term" value="F:RNA polymerase II cis-regulatory region sequence-specific DNA binding"/>
    <property type="evidence" value="ECO:0007669"/>
    <property type="project" value="TreeGrafter"/>
</dbReference>
<evidence type="ECO:0000256" key="3">
    <source>
        <dbReference type="ARBA" id="ARBA00023015"/>
    </source>
</evidence>
<dbReference type="InterPro" id="IPR001005">
    <property type="entry name" value="SANT/Myb"/>
</dbReference>
<evidence type="ECO:0000313" key="11">
    <source>
        <dbReference type="Proteomes" id="UP000007303"/>
    </source>
</evidence>
<keyword evidence="2" id="KW-0677">Repeat</keyword>
<evidence type="ECO:0000259" key="9">
    <source>
        <dbReference type="PROSITE" id="PS51294"/>
    </source>
</evidence>
<evidence type="ECO:0000259" key="8">
    <source>
        <dbReference type="PROSITE" id="PS50090"/>
    </source>
</evidence>
<dbReference type="SUPFAM" id="SSF46689">
    <property type="entry name" value="Homeodomain-like"/>
    <property type="match status" value="2"/>
</dbReference>
<dbReference type="GO" id="GO:0000981">
    <property type="term" value="F:DNA-binding transcription factor activity, RNA polymerase II-specific"/>
    <property type="evidence" value="ECO:0007669"/>
    <property type="project" value="TreeGrafter"/>
</dbReference>
<evidence type="ECO:0000256" key="2">
    <source>
        <dbReference type="ARBA" id="ARBA00022737"/>
    </source>
</evidence>
<keyword evidence="4" id="KW-0238">DNA-binding</keyword>
<organism evidence="10 11">
    <name type="scientific">Tetraodon nigroviridis</name>
    <name type="common">Spotted green pufferfish</name>
    <name type="synonym">Chelonodon nigroviridis</name>
    <dbReference type="NCBI Taxonomy" id="99883"/>
    <lineage>
        <taxon>Eukaryota</taxon>
        <taxon>Metazoa</taxon>
        <taxon>Chordata</taxon>
        <taxon>Craniata</taxon>
        <taxon>Vertebrata</taxon>
        <taxon>Euteleostomi</taxon>
        <taxon>Actinopterygii</taxon>
        <taxon>Neopterygii</taxon>
        <taxon>Teleostei</taxon>
        <taxon>Neoteleostei</taxon>
        <taxon>Acanthomorphata</taxon>
        <taxon>Eupercaria</taxon>
        <taxon>Tetraodontiformes</taxon>
        <taxon>Tetradontoidea</taxon>
        <taxon>Tetraodontidae</taxon>
        <taxon>Tetraodon</taxon>
    </lineage>
</organism>
<dbReference type="PANTHER" id="PTHR45614">
    <property type="entry name" value="MYB PROTEIN-RELATED"/>
    <property type="match status" value="1"/>
</dbReference>
<dbReference type="HOGENOM" id="CLU_028567_26_0_1"/>
<keyword evidence="6" id="KW-0539">Nucleus</keyword>
<evidence type="ECO:0000256" key="1">
    <source>
        <dbReference type="ARBA" id="ARBA00004123"/>
    </source>
</evidence>
<dbReference type="OMA" id="RWHASIK"/>
<comment type="subcellular location">
    <subcellularLocation>
        <location evidence="1">Nucleus</location>
    </subcellularLocation>
</comment>
<sequence length="211" mass="24761">MDEENISTLDTESDSDALEKKDGTNCEVKWTQEEDENLKILTNNFGKSDWKTIASFLPGRTELQCMQRWNMHLDPSVLKTCWTKDEDEKIAELVKKYGTINWTLISTHMSRRTAKQCRDRWQNHLDPQIKKSAWTTEEELIVYKAHLVLGNRWTEIAKLIPGRSDLSVKNHWKTIRKRAQMGFYRDEADSISLDIQQFVKGEVERLFSEAH</sequence>
<feature type="domain" description="Myb-like" evidence="8">
    <location>
        <begin position="126"/>
        <end position="176"/>
    </location>
</feature>
<dbReference type="InParanoid" id="H3C734"/>
<keyword evidence="3" id="KW-0805">Transcription regulation</keyword>
<dbReference type="PROSITE" id="PS50090">
    <property type="entry name" value="MYB_LIKE"/>
    <property type="match status" value="3"/>
</dbReference>
<feature type="domain" description="HTH myb-type" evidence="9">
    <location>
        <begin position="130"/>
        <end position="180"/>
    </location>
</feature>
<evidence type="ECO:0000256" key="4">
    <source>
        <dbReference type="ARBA" id="ARBA00023125"/>
    </source>
</evidence>
<dbReference type="STRING" id="99883.ENSTNIP00000004055"/>
<dbReference type="Pfam" id="PF13921">
    <property type="entry name" value="Myb_DNA-bind_6"/>
    <property type="match status" value="1"/>
</dbReference>
<dbReference type="Proteomes" id="UP000007303">
    <property type="component" value="Unassembled WGS sequence"/>
</dbReference>
<dbReference type="PROSITE" id="PS51294">
    <property type="entry name" value="HTH_MYB"/>
    <property type="match status" value="3"/>
</dbReference>
<dbReference type="PANTHER" id="PTHR45614:SF30">
    <property type="entry name" value="MYB-RELATED PROTEIN B"/>
    <property type="match status" value="1"/>
</dbReference>
<dbReference type="InterPro" id="IPR050560">
    <property type="entry name" value="MYB_TF"/>
</dbReference>
<evidence type="ECO:0000256" key="6">
    <source>
        <dbReference type="ARBA" id="ARBA00023242"/>
    </source>
</evidence>
<keyword evidence="5" id="KW-0804">Transcription</keyword>
<dbReference type="CDD" id="cd00167">
    <property type="entry name" value="SANT"/>
    <property type="match status" value="3"/>
</dbReference>
<reference evidence="10" key="2">
    <citation type="submission" date="2025-08" db="UniProtKB">
        <authorList>
            <consortium name="Ensembl"/>
        </authorList>
    </citation>
    <scope>IDENTIFICATION</scope>
</reference>
<dbReference type="FunFam" id="1.10.10.60:FF:000010">
    <property type="entry name" value="Transcriptional activator Myb isoform A"/>
    <property type="match status" value="1"/>
</dbReference>
<proteinExistence type="predicted"/>
<feature type="region of interest" description="Disordered" evidence="7">
    <location>
        <begin position="1"/>
        <end position="21"/>
    </location>
</feature>
<dbReference type="Ensembl" id="ENSTNIT00000003965.1">
    <property type="protein sequence ID" value="ENSTNIP00000004055.1"/>
    <property type="gene ID" value="ENSTNIG00000000084.1"/>
</dbReference>
<accession>H3C734</accession>
<protein>
    <recommendedName>
        <fullName evidence="12">V-myb avian myeloblastosis viral oncogene homolog-like 2b</fullName>
    </recommendedName>
</protein>
<evidence type="ECO:0000313" key="10">
    <source>
        <dbReference type="Ensembl" id="ENSTNIP00000004055.1"/>
    </source>
</evidence>